<evidence type="ECO:0000313" key="4">
    <source>
        <dbReference type="EMBL" id="OYV74515.1"/>
    </source>
</evidence>
<gene>
    <name evidence="4" type="ORF">B7Z70_11830</name>
</gene>
<dbReference type="GO" id="GO:0015074">
    <property type="term" value="P:DNA integration"/>
    <property type="evidence" value="ECO:0007669"/>
    <property type="project" value="UniProtKB-KW"/>
</dbReference>
<feature type="domain" description="Integrase DNA-binding" evidence="3">
    <location>
        <begin position="2"/>
        <end position="86"/>
    </location>
</feature>
<evidence type="ECO:0000313" key="5">
    <source>
        <dbReference type="Proteomes" id="UP000216779"/>
    </source>
</evidence>
<dbReference type="InterPro" id="IPR050808">
    <property type="entry name" value="Phage_Integrase"/>
</dbReference>
<comment type="caution">
    <text evidence="4">The sequence shown here is derived from an EMBL/GenBank/DDBJ whole genome shotgun (WGS) entry which is preliminary data.</text>
</comment>
<dbReference type="PANTHER" id="PTHR30629">
    <property type="entry name" value="PROPHAGE INTEGRASE"/>
    <property type="match status" value="1"/>
</dbReference>
<evidence type="ECO:0000259" key="3">
    <source>
        <dbReference type="Pfam" id="PF13356"/>
    </source>
</evidence>
<dbReference type="EMBL" id="NCBC01000553">
    <property type="protein sequence ID" value="OYV74515.1"/>
    <property type="molecule type" value="Genomic_DNA"/>
</dbReference>
<dbReference type="Pfam" id="PF13356">
    <property type="entry name" value="Arm-DNA-bind_3"/>
    <property type="match status" value="1"/>
</dbReference>
<proteinExistence type="inferred from homology"/>
<protein>
    <recommendedName>
        <fullName evidence="3">Integrase DNA-binding domain-containing protein</fullName>
    </recommendedName>
</protein>
<evidence type="ECO:0000256" key="1">
    <source>
        <dbReference type="ARBA" id="ARBA00008857"/>
    </source>
</evidence>
<dbReference type="AlphaFoldDB" id="A0A257SN01"/>
<organism evidence="4 5">
    <name type="scientific">Acidithiobacillus ferrivorans</name>
    <dbReference type="NCBI Taxonomy" id="160808"/>
    <lineage>
        <taxon>Bacteria</taxon>
        <taxon>Pseudomonadati</taxon>
        <taxon>Pseudomonadota</taxon>
        <taxon>Acidithiobacillia</taxon>
        <taxon>Acidithiobacillales</taxon>
        <taxon>Acidithiobacillaceae</taxon>
        <taxon>Acidithiobacillus</taxon>
    </lineage>
</organism>
<dbReference type="InterPro" id="IPR025166">
    <property type="entry name" value="Integrase_DNA_bind_dom"/>
</dbReference>
<dbReference type="Proteomes" id="UP000216779">
    <property type="component" value="Unassembled WGS sequence"/>
</dbReference>
<comment type="similarity">
    <text evidence="1">Belongs to the 'phage' integrase family.</text>
</comment>
<accession>A0A257SN01</accession>
<keyword evidence="2" id="KW-0229">DNA integration</keyword>
<sequence>MLTDIKIRQAKATGKTCKLTDGRGLYLEVTPTGAKHWRYRYRIAGKENVYAMGNYPEISLQEARKAREDARDLVKQGVHPAHIRRKNQGEK</sequence>
<name>A0A257SN01_9PROT</name>
<dbReference type="Gene3D" id="3.30.160.390">
    <property type="entry name" value="Integrase, DNA-binding domain"/>
    <property type="match status" value="1"/>
</dbReference>
<dbReference type="PANTHER" id="PTHR30629:SF2">
    <property type="entry name" value="PROPHAGE INTEGRASE INTS-RELATED"/>
    <property type="match status" value="1"/>
</dbReference>
<reference evidence="4 5" key="1">
    <citation type="submission" date="2017-03" db="EMBL/GenBank/DDBJ databases">
        <title>Lifting the veil on microbial sulfur biogeochemistry in mining wastewaters.</title>
        <authorList>
            <person name="Kantor R.S."/>
            <person name="Colenbrander Nelson T."/>
            <person name="Marshall S."/>
            <person name="Bennett D."/>
            <person name="Apte S."/>
            <person name="Camacho D."/>
            <person name="Thomas B.C."/>
            <person name="Warren L.A."/>
            <person name="Banfield J.F."/>
        </authorList>
    </citation>
    <scope>NUCLEOTIDE SEQUENCE [LARGE SCALE GENOMIC DNA]</scope>
    <source>
        <strain evidence="4">21-59-9</strain>
    </source>
</reference>
<evidence type="ECO:0000256" key="2">
    <source>
        <dbReference type="ARBA" id="ARBA00022908"/>
    </source>
</evidence>
<dbReference type="InterPro" id="IPR038488">
    <property type="entry name" value="Integrase_DNA-bd_sf"/>
</dbReference>